<protein>
    <submittedName>
        <fullName evidence="1">Uncharacterized protein</fullName>
    </submittedName>
</protein>
<evidence type="ECO:0000313" key="2">
    <source>
        <dbReference type="Proteomes" id="UP000823749"/>
    </source>
</evidence>
<keyword evidence="2" id="KW-1185">Reference proteome</keyword>
<dbReference type="AlphaFoldDB" id="A0AAV6HSR0"/>
<sequence length="75" mass="8671">MRGIIGEKPNDRKLTIDRRLGAKVNKDRRAFIRAAPMLIVDYISLFESCIALWLVVEVIKCLRVEKGFQVLWIKG</sequence>
<dbReference type="Proteomes" id="UP000823749">
    <property type="component" value="Chromosome 13"/>
</dbReference>
<comment type="caution">
    <text evidence="1">The sequence shown here is derived from an EMBL/GenBank/DDBJ whole genome shotgun (WGS) entry which is preliminary data.</text>
</comment>
<dbReference type="EMBL" id="JACTNZ010000013">
    <property type="protein sequence ID" value="KAG5515641.1"/>
    <property type="molecule type" value="Genomic_DNA"/>
</dbReference>
<proteinExistence type="predicted"/>
<organism evidence="1 2">
    <name type="scientific">Rhododendron griersonianum</name>
    <dbReference type="NCBI Taxonomy" id="479676"/>
    <lineage>
        <taxon>Eukaryota</taxon>
        <taxon>Viridiplantae</taxon>
        <taxon>Streptophyta</taxon>
        <taxon>Embryophyta</taxon>
        <taxon>Tracheophyta</taxon>
        <taxon>Spermatophyta</taxon>
        <taxon>Magnoliopsida</taxon>
        <taxon>eudicotyledons</taxon>
        <taxon>Gunneridae</taxon>
        <taxon>Pentapetalae</taxon>
        <taxon>asterids</taxon>
        <taxon>Ericales</taxon>
        <taxon>Ericaceae</taxon>
        <taxon>Ericoideae</taxon>
        <taxon>Rhodoreae</taxon>
        <taxon>Rhododendron</taxon>
    </lineage>
</organism>
<reference evidence="1 2" key="1">
    <citation type="submission" date="2020-08" db="EMBL/GenBank/DDBJ databases">
        <title>Plant Genome Project.</title>
        <authorList>
            <person name="Zhang R.-G."/>
        </authorList>
    </citation>
    <scope>NUCLEOTIDE SEQUENCE [LARGE SCALE GENOMIC DNA]</scope>
    <source>
        <strain evidence="1">WSP0</strain>
        <tissue evidence="1">Leaf</tissue>
    </source>
</reference>
<evidence type="ECO:0000313" key="1">
    <source>
        <dbReference type="EMBL" id="KAG5515641.1"/>
    </source>
</evidence>
<gene>
    <name evidence="1" type="ORF">RHGRI_036625</name>
</gene>
<accession>A0AAV6HSR0</accession>
<name>A0AAV6HSR0_9ERIC</name>